<reference evidence="2 3" key="1">
    <citation type="submission" date="2018-07" db="EMBL/GenBank/DDBJ databases">
        <title>Genome sequence of Nitratireductor thuwali#1536.</title>
        <authorList>
            <person name="Michoud G."/>
            <person name="Merlino G."/>
            <person name="Sefrji F.O."/>
            <person name="Daffonchio D."/>
        </authorList>
    </citation>
    <scope>NUCLEOTIDE SEQUENCE [LARGE SCALE GENOMIC DNA]</scope>
    <source>
        <strain evidence="3">Nit1536</strain>
    </source>
</reference>
<dbReference type="SUPFAM" id="SSF54909">
    <property type="entry name" value="Dimeric alpha+beta barrel"/>
    <property type="match status" value="1"/>
</dbReference>
<dbReference type="InterPro" id="IPR011008">
    <property type="entry name" value="Dimeric_a/b-barrel"/>
</dbReference>
<protein>
    <recommendedName>
        <fullName evidence="1">ABM domain-containing protein</fullName>
    </recommendedName>
</protein>
<name>A0ABY5MK68_9HYPH</name>
<dbReference type="RefSeq" id="WP_338530456.1">
    <property type="nucleotide sequence ID" value="NZ_CP030941.1"/>
</dbReference>
<dbReference type="PANTHER" id="PTHR37811">
    <property type="entry name" value="BLL5343 PROTEIN"/>
    <property type="match status" value="1"/>
</dbReference>
<dbReference type="InterPro" id="IPR052936">
    <property type="entry name" value="Jasmonate_Hydroxylase-like"/>
</dbReference>
<dbReference type="Gene3D" id="3.30.70.100">
    <property type="match status" value="1"/>
</dbReference>
<dbReference type="EMBL" id="CP030941">
    <property type="protein sequence ID" value="UUP18202.1"/>
    <property type="molecule type" value="Genomic_DNA"/>
</dbReference>
<dbReference type="PROSITE" id="PS51725">
    <property type="entry name" value="ABM"/>
    <property type="match status" value="1"/>
</dbReference>
<accession>A0ABY5MK68</accession>
<keyword evidence="3" id="KW-1185">Reference proteome</keyword>
<dbReference type="Proteomes" id="UP001342418">
    <property type="component" value="Chromosome"/>
</dbReference>
<dbReference type="PANTHER" id="PTHR37811:SF2">
    <property type="entry name" value="ABM DOMAIN-CONTAINING PROTEIN"/>
    <property type="match status" value="1"/>
</dbReference>
<organism evidence="2 3">
    <name type="scientific">Nitratireductor thuwali</name>
    <dbReference type="NCBI Taxonomy" id="2267699"/>
    <lineage>
        <taxon>Bacteria</taxon>
        <taxon>Pseudomonadati</taxon>
        <taxon>Pseudomonadota</taxon>
        <taxon>Alphaproteobacteria</taxon>
        <taxon>Hyphomicrobiales</taxon>
        <taxon>Phyllobacteriaceae</taxon>
        <taxon>Nitratireductor</taxon>
    </lineage>
</organism>
<evidence type="ECO:0000313" key="2">
    <source>
        <dbReference type="EMBL" id="UUP18202.1"/>
    </source>
</evidence>
<proteinExistence type="predicted"/>
<dbReference type="Pfam" id="PF03992">
    <property type="entry name" value="ABM"/>
    <property type="match status" value="1"/>
</dbReference>
<dbReference type="InterPro" id="IPR007138">
    <property type="entry name" value="ABM_dom"/>
</dbReference>
<evidence type="ECO:0000313" key="3">
    <source>
        <dbReference type="Proteomes" id="UP001342418"/>
    </source>
</evidence>
<evidence type="ECO:0000259" key="1">
    <source>
        <dbReference type="PROSITE" id="PS51725"/>
    </source>
</evidence>
<sequence length="123" mass="14113">MIAVIFEVAPKDGRSGQYFDIAARLRAMLEQTEGFISVERFQSLSDPRKFLSLSFFTDEDAVLRWRNTAEHRSAQEHGRDGVFADYRLRVAHVIRDYGLSDRAEAPADSLRHHDSRRIESASD</sequence>
<gene>
    <name evidence="2" type="ORF">NTH_02682</name>
</gene>
<feature type="domain" description="ABM" evidence="1">
    <location>
        <begin position="2"/>
        <end position="90"/>
    </location>
</feature>